<protein>
    <submittedName>
        <fullName evidence="6">LysR family transcriptional regulator</fullName>
    </submittedName>
</protein>
<dbReference type="PROSITE" id="PS50931">
    <property type="entry name" value="HTH_LYSR"/>
    <property type="match status" value="1"/>
</dbReference>
<dbReference type="EMBL" id="PDOA01000002">
    <property type="protein sequence ID" value="PWC29891.1"/>
    <property type="molecule type" value="Genomic_DNA"/>
</dbReference>
<evidence type="ECO:0000256" key="1">
    <source>
        <dbReference type="ARBA" id="ARBA00009437"/>
    </source>
</evidence>
<dbReference type="InterPro" id="IPR036390">
    <property type="entry name" value="WH_DNA-bd_sf"/>
</dbReference>
<evidence type="ECO:0000256" key="4">
    <source>
        <dbReference type="ARBA" id="ARBA00023163"/>
    </source>
</evidence>
<feature type="domain" description="HTH lysR-type" evidence="5">
    <location>
        <begin position="1"/>
        <end position="58"/>
    </location>
</feature>
<dbReference type="Gene3D" id="1.10.10.10">
    <property type="entry name" value="Winged helix-like DNA-binding domain superfamily/Winged helix DNA-binding domain"/>
    <property type="match status" value="1"/>
</dbReference>
<dbReference type="RefSeq" id="WP_109515526.1">
    <property type="nucleotide sequence ID" value="NZ_PDOA01000002.1"/>
</dbReference>
<comment type="similarity">
    <text evidence="1">Belongs to the LysR transcriptional regulatory family.</text>
</comment>
<organism evidence="6 7">
    <name type="scientific">Teichococcus aestuarii</name>
    <dbReference type="NCBI Taxonomy" id="568898"/>
    <lineage>
        <taxon>Bacteria</taxon>
        <taxon>Pseudomonadati</taxon>
        <taxon>Pseudomonadota</taxon>
        <taxon>Alphaproteobacteria</taxon>
        <taxon>Acetobacterales</taxon>
        <taxon>Roseomonadaceae</taxon>
        <taxon>Roseomonas</taxon>
    </lineage>
</organism>
<evidence type="ECO:0000313" key="6">
    <source>
        <dbReference type="EMBL" id="PWC29891.1"/>
    </source>
</evidence>
<dbReference type="InterPro" id="IPR036388">
    <property type="entry name" value="WH-like_DNA-bd_sf"/>
</dbReference>
<dbReference type="PANTHER" id="PTHR30346">
    <property type="entry name" value="TRANSCRIPTIONAL DUAL REGULATOR HCAR-RELATED"/>
    <property type="match status" value="1"/>
</dbReference>
<dbReference type="GO" id="GO:0003677">
    <property type="term" value="F:DNA binding"/>
    <property type="evidence" value="ECO:0007669"/>
    <property type="project" value="UniProtKB-KW"/>
</dbReference>
<dbReference type="SUPFAM" id="SSF46785">
    <property type="entry name" value="Winged helix' DNA-binding domain"/>
    <property type="match status" value="1"/>
</dbReference>
<sequence>MELKQLRAFLAVAEELHFGRAAARLNMLPTALGRQVRLLEEELGTALLRRTTRQVATTPAGDALATEARAILEHAAAAARLVRGMAAHPAGLLRIGAIDSAAAGLLPGLLARFQAAHPGIATRLTEAKTSEILPQLRARRLDLGFVRPPLRPEPGLAFRWLLQEYPVVALPRRHPLAGRRRLRLEDLAPLPLILPPRRTRPHSHDGVMRLFAALGLSPHVAQEAEEKQTIVNLVAAGIGIALLPEWAARMRVPGVVFRPVALPKAAAPLEWGLGVAWDPDSPCAERAAFLALLDPGP</sequence>
<keyword evidence="2" id="KW-0805">Transcription regulation</keyword>
<dbReference type="GO" id="GO:0003700">
    <property type="term" value="F:DNA-binding transcription factor activity"/>
    <property type="evidence" value="ECO:0007669"/>
    <property type="project" value="InterPro"/>
</dbReference>
<keyword evidence="4" id="KW-0804">Transcription</keyword>
<dbReference type="InterPro" id="IPR000847">
    <property type="entry name" value="LysR_HTH_N"/>
</dbReference>
<dbReference type="Gene3D" id="3.40.190.10">
    <property type="entry name" value="Periplasmic binding protein-like II"/>
    <property type="match status" value="2"/>
</dbReference>
<dbReference type="Pfam" id="PF00126">
    <property type="entry name" value="HTH_1"/>
    <property type="match status" value="1"/>
</dbReference>
<dbReference type="AlphaFoldDB" id="A0A2U1V7M5"/>
<comment type="caution">
    <text evidence="6">The sequence shown here is derived from an EMBL/GenBank/DDBJ whole genome shotgun (WGS) entry which is preliminary data.</text>
</comment>
<evidence type="ECO:0000256" key="3">
    <source>
        <dbReference type="ARBA" id="ARBA00023125"/>
    </source>
</evidence>
<name>A0A2U1V7M5_9PROT</name>
<keyword evidence="3" id="KW-0238">DNA-binding</keyword>
<dbReference type="SUPFAM" id="SSF53850">
    <property type="entry name" value="Periplasmic binding protein-like II"/>
    <property type="match status" value="1"/>
</dbReference>
<evidence type="ECO:0000256" key="2">
    <source>
        <dbReference type="ARBA" id="ARBA00023015"/>
    </source>
</evidence>
<accession>A0A2U1V7M5</accession>
<dbReference type="CDD" id="cd08414">
    <property type="entry name" value="PBP2_LTTR_aromatics_like"/>
    <property type="match status" value="1"/>
</dbReference>
<proteinExistence type="inferred from homology"/>
<evidence type="ECO:0000259" key="5">
    <source>
        <dbReference type="PROSITE" id="PS50931"/>
    </source>
</evidence>
<dbReference type="FunFam" id="1.10.10.10:FF:000001">
    <property type="entry name" value="LysR family transcriptional regulator"/>
    <property type="match status" value="1"/>
</dbReference>
<dbReference type="Pfam" id="PF03466">
    <property type="entry name" value="LysR_substrate"/>
    <property type="match status" value="1"/>
</dbReference>
<dbReference type="GO" id="GO:0032993">
    <property type="term" value="C:protein-DNA complex"/>
    <property type="evidence" value="ECO:0007669"/>
    <property type="project" value="TreeGrafter"/>
</dbReference>
<gene>
    <name evidence="6" type="ORF">CR165_03180</name>
</gene>
<dbReference type="InterPro" id="IPR005119">
    <property type="entry name" value="LysR_subst-bd"/>
</dbReference>
<dbReference type="Proteomes" id="UP000245048">
    <property type="component" value="Unassembled WGS sequence"/>
</dbReference>
<evidence type="ECO:0000313" key="7">
    <source>
        <dbReference type="Proteomes" id="UP000245048"/>
    </source>
</evidence>
<reference evidence="7" key="1">
    <citation type="submission" date="2017-10" db="EMBL/GenBank/DDBJ databases">
        <authorList>
            <person name="Toshchakov S.V."/>
            <person name="Goeva M.A."/>
        </authorList>
    </citation>
    <scope>NUCLEOTIDE SEQUENCE [LARGE SCALE GENOMIC DNA]</scope>
    <source>
        <strain evidence="7">JR1/69-1-13</strain>
    </source>
</reference>
<dbReference type="PANTHER" id="PTHR30346:SF0">
    <property type="entry name" value="HCA OPERON TRANSCRIPTIONAL ACTIVATOR HCAR"/>
    <property type="match status" value="1"/>
</dbReference>
<keyword evidence="7" id="KW-1185">Reference proteome</keyword>